<feature type="binding site" evidence="3">
    <location>
        <position position="222"/>
    </location>
    <ligand>
        <name>a divalent metal cation</name>
        <dbReference type="ChEBI" id="CHEBI:60240"/>
    </ligand>
</feature>
<dbReference type="AlphaFoldDB" id="A0A6G1GGF0"/>
<dbReference type="GO" id="GO:0005509">
    <property type="term" value="F:calcium ion binding"/>
    <property type="evidence" value="ECO:0007669"/>
    <property type="project" value="TreeGrafter"/>
</dbReference>
<dbReference type="RefSeq" id="XP_033538637.1">
    <property type="nucleotide sequence ID" value="XM_033682653.1"/>
</dbReference>
<keyword evidence="6" id="KW-1185">Reference proteome</keyword>
<comment type="similarity">
    <text evidence="1">Belongs to the SMP-30/CGR1 family.</text>
</comment>
<reference evidence="7" key="2">
    <citation type="submission" date="2020-04" db="EMBL/GenBank/DDBJ databases">
        <authorList>
            <consortium name="NCBI Genome Project"/>
        </authorList>
    </citation>
    <scope>NUCLEOTIDE SEQUENCE</scope>
    <source>
        <strain evidence="7">CBS 781.70</strain>
    </source>
</reference>
<name>A0A6G1GGF0_9PEZI</name>
<organism evidence="5">
    <name type="scientific">Eremomyces bilateralis CBS 781.70</name>
    <dbReference type="NCBI Taxonomy" id="1392243"/>
    <lineage>
        <taxon>Eukaryota</taxon>
        <taxon>Fungi</taxon>
        <taxon>Dikarya</taxon>
        <taxon>Ascomycota</taxon>
        <taxon>Pezizomycotina</taxon>
        <taxon>Dothideomycetes</taxon>
        <taxon>Dothideomycetes incertae sedis</taxon>
        <taxon>Eremomycetales</taxon>
        <taxon>Eremomycetaceae</taxon>
        <taxon>Eremomyces</taxon>
    </lineage>
</organism>
<evidence type="ECO:0000256" key="3">
    <source>
        <dbReference type="PIRSR" id="PIRSR605511-2"/>
    </source>
</evidence>
<dbReference type="EMBL" id="ML975149">
    <property type="protein sequence ID" value="KAF1817006.1"/>
    <property type="molecule type" value="Genomic_DNA"/>
</dbReference>
<evidence type="ECO:0000313" key="5">
    <source>
        <dbReference type="EMBL" id="KAF1817006.1"/>
    </source>
</evidence>
<dbReference type="OrthoDB" id="423498at2759"/>
<dbReference type="InterPro" id="IPR005511">
    <property type="entry name" value="SMP-30"/>
</dbReference>
<dbReference type="InterPro" id="IPR011042">
    <property type="entry name" value="6-blade_b-propeller_TolB-like"/>
</dbReference>
<evidence type="ECO:0000256" key="1">
    <source>
        <dbReference type="ARBA" id="ARBA00008853"/>
    </source>
</evidence>
<sequence>MDTTIVLYRVEKPYIDTECSLGEGPYFRDEDQTLRFVDIIKRKIYWLDIRKGPSSLHSHQLDISAGCTTDSTMDKGSFIFGGKYGMYRFTEASDNSPHPVVTELAKYPIPDDLRQNFRANDGGVDPAGHYWIAVMNDDSVKEPTNEAFVLRYGPDPVRPPRRFLDGLTIPNGIAWSPDGSIMYLCDSPSKNLYAFDFDVNNIDHPISNQRVLFHLEGDGVPDGHAVDVEGCIWQAIYGGGKVLRISPEGRVLTEIHLPTRCVTCPTFAGTDLYITTAEEGNPKTYPESARFGGRVFRCHVGVEGLKLHRYNHKTS</sequence>
<proteinExistence type="inferred from homology"/>
<evidence type="ECO:0000313" key="6">
    <source>
        <dbReference type="Proteomes" id="UP000504638"/>
    </source>
</evidence>
<evidence type="ECO:0000313" key="7">
    <source>
        <dbReference type="RefSeq" id="XP_033538637.1"/>
    </source>
</evidence>
<dbReference type="PANTHER" id="PTHR10907">
    <property type="entry name" value="REGUCALCIN"/>
    <property type="match status" value="1"/>
</dbReference>
<keyword evidence="3" id="KW-0479">Metal-binding</keyword>
<evidence type="ECO:0000256" key="2">
    <source>
        <dbReference type="PIRSR" id="PIRSR605511-1"/>
    </source>
</evidence>
<dbReference type="PANTHER" id="PTHR10907:SF47">
    <property type="entry name" value="REGUCALCIN"/>
    <property type="match status" value="1"/>
</dbReference>
<dbReference type="SUPFAM" id="SSF63829">
    <property type="entry name" value="Calcium-dependent phosphotriesterase"/>
    <property type="match status" value="1"/>
</dbReference>
<feature type="binding site" evidence="3">
    <location>
        <position position="120"/>
    </location>
    <ligand>
        <name>substrate</name>
    </ligand>
</feature>
<feature type="binding site" evidence="3">
    <location>
        <position position="138"/>
    </location>
    <ligand>
        <name>substrate</name>
    </ligand>
</feature>
<feature type="active site" description="Proton donor/acceptor" evidence="2">
    <location>
        <position position="222"/>
    </location>
</feature>
<reference evidence="7" key="3">
    <citation type="submission" date="2025-04" db="UniProtKB">
        <authorList>
            <consortium name="RefSeq"/>
        </authorList>
    </citation>
    <scope>IDENTIFICATION</scope>
    <source>
        <strain evidence="7">CBS 781.70</strain>
    </source>
</reference>
<dbReference type="PRINTS" id="PR01790">
    <property type="entry name" value="SMP30FAMILY"/>
</dbReference>
<comment type="cofactor">
    <cofactor evidence="3">
        <name>Zn(2+)</name>
        <dbReference type="ChEBI" id="CHEBI:29105"/>
    </cofactor>
    <text evidence="3">Binds 1 divalent metal cation per subunit.</text>
</comment>
<feature type="binding site" evidence="3">
    <location>
        <position position="118"/>
    </location>
    <ligand>
        <name>substrate</name>
    </ligand>
</feature>
<keyword evidence="3" id="KW-0862">Zinc</keyword>
<evidence type="ECO:0000259" key="4">
    <source>
        <dbReference type="Pfam" id="PF08450"/>
    </source>
</evidence>
<dbReference type="GeneID" id="54423223"/>
<dbReference type="Pfam" id="PF08450">
    <property type="entry name" value="SGL"/>
    <property type="match status" value="1"/>
</dbReference>
<dbReference type="Proteomes" id="UP000504638">
    <property type="component" value="Unplaced"/>
</dbReference>
<dbReference type="Gene3D" id="2.120.10.30">
    <property type="entry name" value="TolB, C-terminal domain"/>
    <property type="match status" value="1"/>
</dbReference>
<feature type="binding site" evidence="3">
    <location>
        <position position="171"/>
    </location>
    <ligand>
        <name>a divalent metal cation</name>
        <dbReference type="ChEBI" id="CHEBI:60240"/>
    </ligand>
</feature>
<feature type="domain" description="SMP-30/Gluconolactonase/LRE-like region" evidence="4">
    <location>
        <begin position="21"/>
        <end position="277"/>
    </location>
</feature>
<feature type="binding site" evidence="3">
    <location>
        <position position="23"/>
    </location>
    <ligand>
        <name>a divalent metal cation</name>
        <dbReference type="ChEBI" id="CHEBI:60240"/>
    </ligand>
</feature>
<accession>A0A6G1GGF0</accession>
<dbReference type="GO" id="GO:0004341">
    <property type="term" value="F:gluconolactonase activity"/>
    <property type="evidence" value="ECO:0007669"/>
    <property type="project" value="TreeGrafter"/>
</dbReference>
<reference evidence="5 7" key="1">
    <citation type="submission" date="2020-01" db="EMBL/GenBank/DDBJ databases">
        <authorList>
            <consortium name="DOE Joint Genome Institute"/>
            <person name="Haridas S."/>
            <person name="Albert R."/>
            <person name="Binder M."/>
            <person name="Bloem J."/>
            <person name="Labutti K."/>
            <person name="Salamov A."/>
            <person name="Andreopoulos B."/>
            <person name="Baker S.E."/>
            <person name="Barry K."/>
            <person name="Bills G."/>
            <person name="Bluhm B.H."/>
            <person name="Cannon C."/>
            <person name="Castanera R."/>
            <person name="Culley D.E."/>
            <person name="Daum C."/>
            <person name="Ezra D."/>
            <person name="Gonzalez J.B."/>
            <person name="Henrissat B."/>
            <person name="Kuo A."/>
            <person name="Liang C."/>
            <person name="Lipzen A."/>
            <person name="Lutzoni F."/>
            <person name="Magnuson J."/>
            <person name="Mondo S."/>
            <person name="Nolan M."/>
            <person name="Ohm R."/>
            <person name="Pangilinan J."/>
            <person name="Park H.-J."/>
            <person name="Ramirez L."/>
            <person name="Alfaro M."/>
            <person name="Sun H."/>
            <person name="Tritt A."/>
            <person name="Yoshinaga Y."/>
            <person name="Zwiers L.-H."/>
            <person name="Turgeon B.G."/>
            <person name="Goodwin S.B."/>
            <person name="Spatafora J.W."/>
            <person name="Crous P.W."/>
            <person name="Grigoriev I.V."/>
        </authorList>
    </citation>
    <scope>NUCLEOTIDE SEQUENCE</scope>
    <source>
        <strain evidence="5 7">CBS 781.70</strain>
    </source>
</reference>
<dbReference type="InterPro" id="IPR013658">
    <property type="entry name" value="SGL"/>
</dbReference>
<gene>
    <name evidence="5 7" type="ORF">P152DRAFT_510318</name>
</gene>
<protein>
    <recommendedName>
        <fullName evidence="4">SMP-30/Gluconolactonase/LRE-like region domain-containing protein</fullName>
    </recommendedName>
</protein>